<protein>
    <submittedName>
        <fullName evidence="1">Triacylglycerol lipase</fullName>
        <ecNumber evidence="1">3.1.1.3</ecNumber>
    </submittedName>
</protein>
<dbReference type="PANTHER" id="PTHR34853:SF1">
    <property type="entry name" value="LIPASE 5"/>
    <property type="match status" value="1"/>
</dbReference>
<dbReference type="Gene3D" id="3.40.50.1820">
    <property type="entry name" value="alpha/beta hydrolase"/>
    <property type="match status" value="1"/>
</dbReference>
<reference evidence="1" key="1">
    <citation type="submission" date="2015-10" db="EMBL/GenBank/DDBJ databases">
        <authorList>
            <person name="Gilbert D.G."/>
        </authorList>
    </citation>
    <scope>NUCLEOTIDE SEQUENCE</scope>
</reference>
<accession>A0A161KDT9</accession>
<sequence>MMSKRILKAGYIGLLASMLPVGVAMAAPSVGPSGMDFYEVPSIYAGSNGDLIWYRSATVDVGASVVSKAWNVMYRSTDSLGATNTVTGTVIVPNAAWTGPGERPTLSYAVGTHGLAQGCAPSLQLAGGTDYENRNIAAALAKGYAVLVTDNAGYTTGDSPTYLAGESQAHAALDIFTAASQIPNAGISANAPAVIWGYSQGGQTASWAGEVQKSYAPDLNLVAIAAGGTPADFPSTAAYLDGSAGASFLLGAVVGLAEQYPDDIPLDELASANGHAAIAVAKDQCVFESLFDFMNDSISEYTVGSKGLTELLAIPSVNDAVTAQNLGDGKPSVPVYQYHGQADEFIEIEQHAALKKRYCGKFAKVTFDIFPSEHIVTQFQAAPHVLEWFDERFAGTSVDNSCYSFSQAPKSNANPGGGDFVVSLNDWNLGATIHLATLDQDVILPEDSSLTADTNITQGTLMGSMSVPDFDTKLNILVNLDVNLSIEPVGPITGTAGLSRDGMLNIDGQADANVLINAAGFGWLKLPFNCTTTSPVAFPIAYEGPIGDLGAGYLEFNGTTEFSELKCGWMTSLFNSLVAGPGQQYQFTVTPPAPTRW</sequence>
<dbReference type="GO" id="GO:0004806">
    <property type="term" value="F:triacylglycerol lipase activity"/>
    <property type="evidence" value="ECO:0007669"/>
    <property type="project" value="UniProtKB-EC"/>
</dbReference>
<proteinExistence type="predicted"/>
<dbReference type="PANTHER" id="PTHR34853">
    <property type="match status" value="1"/>
</dbReference>
<gene>
    <name evidence="1" type="ORF">MGWOODY_Tha840</name>
</gene>
<dbReference type="EMBL" id="CZQC01000038">
    <property type="protein sequence ID" value="CUS41322.1"/>
    <property type="molecule type" value="Genomic_DNA"/>
</dbReference>
<dbReference type="SUPFAM" id="SSF53474">
    <property type="entry name" value="alpha/beta-Hydrolases"/>
    <property type="match status" value="1"/>
</dbReference>
<dbReference type="GO" id="GO:0016042">
    <property type="term" value="P:lipid catabolic process"/>
    <property type="evidence" value="ECO:0007669"/>
    <property type="project" value="InterPro"/>
</dbReference>
<dbReference type="AlphaFoldDB" id="A0A161KDT9"/>
<name>A0A161KDT9_9ZZZZ</name>
<keyword evidence="1" id="KW-0378">Hydrolase</keyword>
<dbReference type="EC" id="3.1.1.3" evidence="1"/>
<dbReference type="Pfam" id="PF03583">
    <property type="entry name" value="LIP"/>
    <property type="match status" value="1"/>
</dbReference>
<dbReference type="InterPro" id="IPR005152">
    <property type="entry name" value="Lipase_secreted"/>
</dbReference>
<dbReference type="Gene3D" id="1.10.260.130">
    <property type="match status" value="1"/>
</dbReference>
<organism evidence="1">
    <name type="scientific">hydrothermal vent metagenome</name>
    <dbReference type="NCBI Taxonomy" id="652676"/>
    <lineage>
        <taxon>unclassified sequences</taxon>
        <taxon>metagenomes</taxon>
        <taxon>ecological metagenomes</taxon>
    </lineage>
</organism>
<evidence type="ECO:0000313" key="1">
    <source>
        <dbReference type="EMBL" id="CUS41322.1"/>
    </source>
</evidence>
<dbReference type="InterPro" id="IPR029058">
    <property type="entry name" value="AB_hydrolase_fold"/>
</dbReference>